<evidence type="ECO:0000313" key="7">
    <source>
        <dbReference type="Proteomes" id="UP001341840"/>
    </source>
</evidence>
<evidence type="ECO:0000256" key="3">
    <source>
        <dbReference type="ARBA" id="ARBA00022692"/>
    </source>
</evidence>
<sequence>MAFPRYLLRRTNLSNCNFHPSFSYVLHHTINNERNQLQQEKPVPTAIASLIQPRSFGSFLDGSTVFGASSKRGTILNNTFSGYSLCRYMSTVNAETTVDAVASQAGSVVDEVAIAAADSLLPVEAVQYAIDYVHSFTGMNWWAAIALTTFLVRIATVPFLVNQHKADTQLTILMQMVMLKVDEIKAQMKDKVMAGFV</sequence>
<organism evidence="6 7">
    <name type="scientific">Stylosanthes scabra</name>
    <dbReference type="NCBI Taxonomy" id="79078"/>
    <lineage>
        <taxon>Eukaryota</taxon>
        <taxon>Viridiplantae</taxon>
        <taxon>Streptophyta</taxon>
        <taxon>Embryophyta</taxon>
        <taxon>Tracheophyta</taxon>
        <taxon>Spermatophyta</taxon>
        <taxon>Magnoliopsida</taxon>
        <taxon>eudicotyledons</taxon>
        <taxon>Gunneridae</taxon>
        <taxon>Pentapetalae</taxon>
        <taxon>rosids</taxon>
        <taxon>fabids</taxon>
        <taxon>Fabales</taxon>
        <taxon>Fabaceae</taxon>
        <taxon>Papilionoideae</taxon>
        <taxon>50 kb inversion clade</taxon>
        <taxon>dalbergioids sensu lato</taxon>
        <taxon>Dalbergieae</taxon>
        <taxon>Pterocarpus clade</taxon>
        <taxon>Stylosanthes</taxon>
    </lineage>
</organism>
<evidence type="ECO:0000256" key="4">
    <source>
        <dbReference type="ARBA" id="ARBA00022989"/>
    </source>
</evidence>
<dbReference type="EMBL" id="JASCZI010090653">
    <property type="protein sequence ID" value="MED6144141.1"/>
    <property type="molecule type" value="Genomic_DNA"/>
</dbReference>
<comment type="caution">
    <text evidence="6">The sequence shown here is derived from an EMBL/GenBank/DDBJ whole genome shotgun (WGS) entry which is preliminary data.</text>
</comment>
<reference evidence="6 7" key="1">
    <citation type="journal article" date="2023" name="Plants (Basel)">
        <title>Bridging the Gap: Combining Genomics and Transcriptomics Approaches to Understand Stylosanthes scabra, an Orphan Legume from the Brazilian Caatinga.</title>
        <authorList>
            <person name="Ferreira-Neto J.R.C."/>
            <person name="da Silva M.D."/>
            <person name="Binneck E."/>
            <person name="de Melo N.F."/>
            <person name="da Silva R.H."/>
            <person name="de Melo A.L.T.M."/>
            <person name="Pandolfi V."/>
            <person name="Bustamante F.O."/>
            <person name="Brasileiro-Vidal A.C."/>
            <person name="Benko-Iseppon A.M."/>
        </authorList>
    </citation>
    <scope>NUCLEOTIDE SEQUENCE [LARGE SCALE GENOMIC DNA]</scope>
    <source>
        <tissue evidence="6">Leaves</tissue>
    </source>
</reference>
<accession>A0ABU6T5X8</accession>
<keyword evidence="3" id="KW-0812">Transmembrane</keyword>
<gene>
    <name evidence="6" type="ORF">PIB30_012794</name>
</gene>
<evidence type="ECO:0000313" key="6">
    <source>
        <dbReference type="EMBL" id="MED6144141.1"/>
    </source>
</evidence>
<protein>
    <submittedName>
        <fullName evidence="6">Uncharacterized protein</fullName>
    </submittedName>
</protein>
<comment type="subcellular location">
    <subcellularLocation>
        <location evidence="1">Membrane</location>
        <topology evidence="1">Multi-pass membrane protein</topology>
    </subcellularLocation>
</comment>
<dbReference type="PANTHER" id="PTHR12428">
    <property type="entry name" value="OXA1"/>
    <property type="match status" value="1"/>
</dbReference>
<keyword evidence="7" id="KW-1185">Reference proteome</keyword>
<evidence type="ECO:0000256" key="5">
    <source>
        <dbReference type="ARBA" id="ARBA00023136"/>
    </source>
</evidence>
<dbReference type="Proteomes" id="UP001341840">
    <property type="component" value="Unassembled WGS sequence"/>
</dbReference>
<evidence type="ECO:0000256" key="1">
    <source>
        <dbReference type="ARBA" id="ARBA00004141"/>
    </source>
</evidence>
<dbReference type="InterPro" id="IPR001708">
    <property type="entry name" value="YidC/ALB3/OXA1/COX18"/>
</dbReference>
<comment type="similarity">
    <text evidence="2">Belongs to the OXA1/ALB3/YidC (TC 2.A.9.2) family.</text>
</comment>
<dbReference type="PANTHER" id="PTHR12428:SF34">
    <property type="entry name" value="MITOCHONDRIAL INNER MEMBRANE PROTEIN OXA1-LIKE"/>
    <property type="match status" value="1"/>
</dbReference>
<name>A0ABU6T5X8_9FABA</name>
<evidence type="ECO:0000256" key="2">
    <source>
        <dbReference type="ARBA" id="ARBA00010583"/>
    </source>
</evidence>
<keyword evidence="4" id="KW-1133">Transmembrane helix</keyword>
<keyword evidence="5" id="KW-0472">Membrane</keyword>
<proteinExistence type="inferred from homology"/>